<dbReference type="InterPro" id="IPR054645">
    <property type="entry name" value="HepB"/>
</dbReference>
<dbReference type="InterPro" id="IPR032179">
    <property type="entry name" value="Cry22Aa_Ig-like"/>
</dbReference>
<gene>
    <name evidence="4" type="ORF">FE784_21540</name>
</gene>
<reference evidence="4 5" key="1">
    <citation type="submission" date="2019-05" db="EMBL/GenBank/DDBJ databases">
        <title>We sequenced the genome of Paenibacillus hemerocallicola KCTC 33185 for further insight into its adaptation and study the phylogeny of Paenibacillus.</title>
        <authorList>
            <person name="Narsing Rao M.P."/>
        </authorList>
    </citation>
    <scope>NUCLEOTIDE SEQUENCE [LARGE SCALE GENOMIC DNA]</scope>
    <source>
        <strain evidence="4 5">KCTC 33185</strain>
    </source>
</reference>
<dbReference type="NCBIfam" id="NF047446">
    <property type="entry name" value="barrel_OmpL47"/>
    <property type="match status" value="1"/>
</dbReference>
<dbReference type="Gene3D" id="2.60.40.2750">
    <property type="match status" value="1"/>
</dbReference>
<name>A0A5C4T581_9BACL</name>
<dbReference type="Gene3D" id="3.30.1920.20">
    <property type="match status" value="1"/>
</dbReference>
<dbReference type="Gene3D" id="2.60.40.10">
    <property type="entry name" value="Immunoglobulins"/>
    <property type="match status" value="1"/>
</dbReference>
<comment type="subcellular location">
    <subcellularLocation>
        <location evidence="1">Cell envelope</location>
    </subcellularLocation>
</comment>
<dbReference type="Proteomes" id="UP000307943">
    <property type="component" value="Unassembled WGS sequence"/>
</dbReference>
<evidence type="ECO:0000313" key="4">
    <source>
        <dbReference type="EMBL" id="TNJ64203.1"/>
    </source>
</evidence>
<protein>
    <submittedName>
        <fullName evidence="4">DUF5011 domain-containing protein</fullName>
    </submittedName>
</protein>
<proteinExistence type="predicted"/>
<keyword evidence="2" id="KW-0378">Hydrolase</keyword>
<evidence type="ECO:0000313" key="5">
    <source>
        <dbReference type="Proteomes" id="UP000307943"/>
    </source>
</evidence>
<dbReference type="Pfam" id="PF07940">
    <property type="entry name" value="Hepar_II_III_C"/>
    <property type="match status" value="1"/>
</dbReference>
<dbReference type="Gene3D" id="1.50.10.100">
    <property type="entry name" value="Chondroitin AC/alginate lyase"/>
    <property type="match status" value="2"/>
</dbReference>
<dbReference type="InterPro" id="IPR003305">
    <property type="entry name" value="CenC_carb-bd"/>
</dbReference>
<dbReference type="Pfam" id="PF18675">
    <property type="entry name" value="HepII_C"/>
    <property type="match status" value="1"/>
</dbReference>
<sequence length="1736" mass="188820">MKKLVCWLLLYTLVFGMLPLYATETRAQTISFLNGGFDSGLTGWSMLNGNIANMVVTSEIKYAGGFSLKIKDMENNAAYAMISDKYPVSPGKTYTATAKLYLVGGSGSIYLYFYDAAGTRIHSAFSGLSAPQSQWTDVKISSDVPGGAVNVSVVLATSKLNVGTAYFDNVGLTAAVPIANGGFESGLAGWNAAYGSQQQMTVTTETYFAGANSLKIVDNSSRGAFGMESDKFPVMPGTQYTAEVKVRTETGTGAIYIRFFDASNLQLEQKSTGAGTLPGLWQSMKVTLTAPEDAVSASVLLYSDSANTGTLYFDETSISEVSLIRGAVSDAVYGSPVPWANAYLYRAADTGFTTPLDKAVTGQSGEFVFARSADDGAYTVRAMKDGYLHGTAAVEVEGAGNGSAAITLVQDTAAPRYTVSGKVRLPDANAPIADADIALYDDNDVGYTASLAAAVSATDGTFTLDRGVPNGRYMARAAKAGYYTTTFPVAVRDRNFTEIDLRMPSKENVTEQNMPKPPAVHPRLYVTPELVPQLQAKVQTPAYEHVWSTLVKLSYIPEYTGRSTGKTLGLERYEFPAPENARYVKIFGRGNSVNQWNSITETEIYTRNSFGAPEKLAVQGAAWSSQDQQYDGNKTIDGNLGPESRWSAEGPQEWIAYDIGSLRTVTDIGVAWHSGNVRTSYFHIYVSDDGQNWRLVDLGLGREPGMLDQPPAGQSNYSAALKNAIEYNAMNYLLTGEDASGRLAIRTILNFMDTVVYAGIDTFRLIGDTIHAASVTYDWCYPLLTSDEKTAFISKLKSLAGQMEMGYPPVKGSSIRGHSSENILMKDLLAAGIAIYDEEPEMYNVSAIRFFAEFVPARNFWYLSGMHPQGDSYGFSVRLMPELWAQWMFARLGYPDVFIDEQRDVLYRGLYLRRPDGQLMRDGDTTLQNYSLPGTYWKYSPVVPLLGASYYKDPYLQGEFLRQYAMVTNLVTEILFADLDVPASPVDELPLTRYFGFPYGTMIARTGWSMDGPEGRASDVVAEMKIGNYQFGNHQHLDMGSFQLYYKGALAIDSGMYQGRHGAYGSEHDNNYYKRTIAHNAMLVYDPAERFYAGWANDGGQMKTPEVENLTELLGKPYYTGQVANHQFGPDPAAPDFSYIKGDLTAAYTDKVKQFKRSFLFLNLKDSSHPAAMIVYDKVVSSDPNFKKYWLLHSMEEPIVTGNTTTIRRSEDGYGGKLVNETLLPQANNTVIEKIGGPGREFEVFGTNYLQEPSRPPGQHTVEAGAWRVQISPQTPSETDRFLNVLQVLDDNNSSPLAVSAIDSDRMVGAAIADSIVLFSKSGDRERGALTFSVPGNQQSLQFAVADLSAGTWHIAGGGKEAYGEVSEEGGVLYFHGATGAYTLTYIGAQDLVPPETFALINGKSGPGTFNDRNVTVTFSTYELLSGIASTQYKLNGGAWTTVNESVYLTGEGVHTLDYRSIDRAGNIETSKQVVIGIDKTPPVLQLNGKREMSLFVGTVFSDPGSTAKDLLDSGVNGRVEVEGEVNAGVPGTYEMTYRVADTVGNAAEPVTRTVRVIDPAKLGKLQFDSQIYLMSPGEQREATVTATVYGDGRLHDVTPFPAYASDNPDAAHIAGGVITAVGDGASLITASYGEHTAWAVVSTESNVGRTFQAVRKLLDQYAALGELAAPLQSQLDNRLGQAEHQWNQGHRQQALKQLDDFLDAVIKHADKVSAHAAQTLGEGVNLIVRALSETA</sequence>
<dbReference type="InterPro" id="IPR013783">
    <property type="entry name" value="Ig-like_fold"/>
</dbReference>
<dbReference type="RefSeq" id="WP_139604303.1">
    <property type="nucleotide sequence ID" value="NZ_VDCQ01000032.1"/>
</dbReference>
<accession>A0A5C4T581</accession>
<dbReference type="InterPro" id="IPR000421">
    <property type="entry name" value="FA58C"/>
</dbReference>
<dbReference type="Pfam" id="PF16403">
    <property type="entry name" value="Bact_surface_Ig-like"/>
    <property type="match status" value="1"/>
</dbReference>
<dbReference type="EMBL" id="VDCQ01000032">
    <property type="protein sequence ID" value="TNJ64203.1"/>
    <property type="molecule type" value="Genomic_DNA"/>
</dbReference>
<dbReference type="GO" id="GO:0016829">
    <property type="term" value="F:lyase activity"/>
    <property type="evidence" value="ECO:0007669"/>
    <property type="project" value="InterPro"/>
</dbReference>
<dbReference type="GO" id="GO:0016798">
    <property type="term" value="F:hydrolase activity, acting on glycosyl bonds"/>
    <property type="evidence" value="ECO:0007669"/>
    <property type="project" value="InterPro"/>
</dbReference>
<evidence type="ECO:0000256" key="2">
    <source>
        <dbReference type="ARBA" id="ARBA00022801"/>
    </source>
</evidence>
<dbReference type="GO" id="GO:0030313">
    <property type="term" value="C:cell envelope"/>
    <property type="evidence" value="ECO:0007669"/>
    <property type="project" value="UniProtKB-SubCell"/>
</dbReference>
<dbReference type="Pfam" id="PF13620">
    <property type="entry name" value="CarboxypepD_reg"/>
    <property type="match status" value="1"/>
</dbReference>
<organism evidence="4 5">
    <name type="scientific">Paenibacillus hemerocallicola</name>
    <dbReference type="NCBI Taxonomy" id="1172614"/>
    <lineage>
        <taxon>Bacteria</taxon>
        <taxon>Bacillati</taxon>
        <taxon>Bacillota</taxon>
        <taxon>Bacilli</taxon>
        <taxon>Bacillales</taxon>
        <taxon>Paenibacillaceae</taxon>
        <taxon>Paenibacillus</taxon>
    </lineage>
</organism>
<dbReference type="OrthoDB" id="9147455at2"/>
<dbReference type="InterPro" id="IPR008979">
    <property type="entry name" value="Galactose-bd-like_sf"/>
</dbReference>
<dbReference type="Gene3D" id="2.60.40.1080">
    <property type="match status" value="1"/>
</dbReference>
<dbReference type="InterPro" id="IPR040925">
    <property type="entry name" value="HepII_C"/>
</dbReference>
<dbReference type="SUPFAM" id="SSF49452">
    <property type="entry name" value="Starch-binding domain-like"/>
    <property type="match status" value="2"/>
</dbReference>
<dbReference type="Pfam" id="PF22888">
    <property type="entry name" value="FIMAH"/>
    <property type="match status" value="1"/>
</dbReference>
<dbReference type="Gene3D" id="2.60.40.1120">
    <property type="entry name" value="Carboxypeptidase-like, regulatory domain"/>
    <property type="match status" value="2"/>
</dbReference>
<dbReference type="InterPro" id="IPR013784">
    <property type="entry name" value="Carb-bd-like_fold"/>
</dbReference>
<feature type="domain" description="F5/8 type C" evidence="3">
    <location>
        <begin position="605"/>
        <end position="693"/>
    </location>
</feature>
<dbReference type="InterPro" id="IPR054470">
    <property type="entry name" value="FIMAH_dom"/>
</dbReference>
<dbReference type="InterPro" id="IPR008929">
    <property type="entry name" value="Chondroitin_lyas"/>
</dbReference>
<dbReference type="GO" id="GO:0030246">
    <property type="term" value="F:carbohydrate binding"/>
    <property type="evidence" value="ECO:0007669"/>
    <property type="project" value="InterPro"/>
</dbReference>
<dbReference type="NCBIfam" id="NF045571">
    <property type="entry name" value="HepHepsulflyase"/>
    <property type="match status" value="1"/>
</dbReference>
<keyword evidence="5" id="KW-1185">Reference proteome</keyword>
<dbReference type="SUPFAM" id="SSF49785">
    <property type="entry name" value="Galactose-binding domain-like"/>
    <property type="match status" value="3"/>
</dbReference>
<dbReference type="Gene3D" id="2.60.120.260">
    <property type="entry name" value="Galactose-binding domain-like"/>
    <property type="match status" value="2"/>
</dbReference>
<dbReference type="InterPro" id="IPR058094">
    <property type="entry name" value="Ig-like_OmpL47-like"/>
</dbReference>
<dbReference type="PROSITE" id="PS50022">
    <property type="entry name" value="FA58C_3"/>
    <property type="match status" value="1"/>
</dbReference>
<dbReference type="Pfam" id="PF02018">
    <property type="entry name" value="CBM_4_9"/>
    <property type="match status" value="2"/>
</dbReference>
<dbReference type="Gene3D" id="2.70.98.70">
    <property type="match status" value="1"/>
</dbReference>
<evidence type="ECO:0000256" key="1">
    <source>
        <dbReference type="ARBA" id="ARBA00004196"/>
    </source>
</evidence>
<dbReference type="Pfam" id="PF00754">
    <property type="entry name" value="F5_F8_type_C"/>
    <property type="match status" value="1"/>
</dbReference>
<dbReference type="InterPro" id="IPR012480">
    <property type="entry name" value="Hepar_II_III_C"/>
</dbReference>
<comment type="caution">
    <text evidence="4">The sequence shown here is derived from an EMBL/GenBank/DDBJ whole genome shotgun (WGS) entry which is preliminary data.</text>
</comment>
<evidence type="ECO:0000259" key="3">
    <source>
        <dbReference type="PROSITE" id="PS50022"/>
    </source>
</evidence>